<dbReference type="SUPFAM" id="SSF46785">
    <property type="entry name" value="Winged helix' DNA-binding domain"/>
    <property type="match status" value="1"/>
</dbReference>
<dbReference type="PANTHER" id="PTHR30126">
    <property type="entry name" value="HTH-TYPE TRANSCRIPTIONAL REGULATOR"/>
    <property type="match status" value="1"/>
</dbReference>
<dbReference type="PANTHER" id="PTHR30126:SF39">
    <property type="entry name" value="HTH-TYPE TRANSCRIPTIONAL REGULATOR CYSL"/>
    <property type="match status" value="1"/>
</dbReference>
<evidence type="ECO:0000313" key="7">
    <source>
        <dbReference type="Proteomes" id="UP000198318"/>
    </source>
</evidence>
<accession>A0A239N0B7</accession>
<dbReference type="Pfam" id="PF03466">
    <property type="entry name" value="LysR_substrate"/>
    <property type="match status" value="1"/>
</dbReference>
<dbReference type="SUPFAM" id="SSF53850">
    <property type="entry name" value="Periplasmic binding protein-like II"/>
    <property type="match status" value="1"/>
</dbReference>
<dbReference type="OrthoDB" id="8479357at2"/>
<dbReference type="InterPro" id="IPR036390">
    <property type="entry name" value="WH_DNA-bd_sf"/>
</dbReference>
<dbReference type="Gene3D" id="1.10.10.10">
    <property type="entry name" value="Winged helix-like DNA-binding domain superfamily/Winged helix DNA-binding domain"/>
    <property type="match status" value="1"/>
</dbReference>
<evidence type="ECO:0000259" key="5">
    <source>
        <dbReference type="PROSITE" id="PS50931"/>
    </source>
</evidence>
<dbReference type="InterPro" id="IPR005119">
    <property type="entry name" value="LysR_subst-bd"/>
</dbReference>
<comment type="similarity">
    <text evidence="1">Belongs to the LysR transcriptional regulatory family.</text>
</comment>
<sequence>MELRQLRTFEAVVAHRTVTGAAVALGLAPSSVSEQIRTLEAALGVALFERGPKGMRPTPAGERMREWSGRLLRMAEQARREVAGEPPVLRLGALESIAATHVPGVLARLAERRPGPRVEVRSDAARDRLLDAVAAGDLDAALLLDAGDGVGGLGFAAPAAPLDFVDLEPVPLALVAAPDHPLAGAPRVAAADLRGERLLVNVPACSFWLAGERLFGAAVERVRAGSVTVMSSWAERGLGVALVPEFAVRDRLDAGTLARLALDAPALSLRLVWRADREALPGLREVLYAAAAP</sequence>
<dbReference type="CDD" id="cd05466">
    <property type="entry name" value="PBP2_LTTR_substrate"/>
    <property type="match status" value="1"/>
</dbReference>
<protein>
    <submittedName>
        <fullName evidence="6">DNA-binding transcriptional regulator, LysR family</fullName>
    </submittedName>
</protein>
<proteinExistence type="inferred from homology"/>
<evidence type="ECO:0000256" key="2">
    <source>
        <dbReference type="ARBA" id="ARBA00023015"/>
    </source>
</evidence>
<feature type="domain" description="HTH lysR-type" evidence="5">
    <location>
        <begin position="1"/>
        <end position="58"/>
    </location>
</feature>
<evidence type="ECO:0000313" key="6">
    <source>
        <dbReference type="EMBL" id="SNT47579.1"/>
    </source>
</evidence>
<reference evidence="6 7" key="1">
    <citation type="submission" date="2017-06" db="EMBL/GenBank/DDBJ databases">
        <authorList>
            <person name="Kim H.J."/>
            <person name="Triplett B.A."/>
        </authorList>
    </citation>
    <scope>NUCLEOTIDE SEQUENCE [LARGE SCALE GENOMIC DNA]</scope>
    <source>
        <strain evidence="6 7">DSM 44715</strain>
    </source>
</reference>
<gene>
    <name evidence="6" type="ORF">SAMN05443665_103381</name>
</gene>
<evidence type="ECO:0000256" key="4">
    <source>
        <dbReference type="ARBA" id="ARBA00023163"/>
    </source>
</evidence>
<dbReference type="EMBL" id="FZOR01000033">
    <property type="protein sequence ID" value="SNT47579.1"/>
    <property type="molecule type" value="Genomic_DNA"/>
</dbReference>
<dbReference type="Pfam" id="PF00126">
    <property type="entry name" value="HTH_1"/>
    <property type="match status" value="1"/>
</dbReference>
<evidence type="ECO:0000256" key="1">
    <source>
        <dbReference type="ARBA" id="ARBA00009437"/>
    </source>
</evidence>
<dbReference type="FunFam" id="1.10.10.10:FF:000001">
    <property type="entry name" value="LysR family transcriptional regulator"/>
    <property type="match status" value="1"/>
</dbReference>
<keyword evidence="7" id="KW-1185">Reference proteome</keyword>
<dbReference type="GO" id="GO:0003700">
    <property type="term" value="F:DNA-binding transcription factor activity"/>
    <property type="evidence" value="ECO:0007669"/>
    <property type="project" value="InterPro"/>
</dbReference>
<dbReference type="Gene3D" id="3.40.190.10">
    <property type="entry name" value="Periplasmic binding protein-like II"/>
    <property type="match status" value="2"/>
</dbReference>
<evidence type="ECO:0000256" key="3">
    <source>
        <dbReference type="ARBA" id="ARBA00023125"/>
    </source>
</evidence>
<dbReference type="InterPro" id="IPR036388">
    <property type="entry name" value="WH-like_DNA-bd_sf"/>
</dbReference>
<dbReference type="InterPro" id="IPR000847">
    <property type="entry name" value="LysR_HTH_N"/>
</dbReference>
<keyword evidence="4" id="KW-0804">Transcription</keyword>
<dbReference type="GO" id="GO:0000976">
    <property type="term" value="F:transcription cis-regulatory region binding"/>
    <property type="evidence" value="ECO:0007669"/>
    <property type="project" value="TreeGrafter"/>
</dbReference>
<dbReference type="Proteomes" id="UP000198318">
    <property type="component" value="Unassembled WGS sequence"/>
</dbReference>
<dbReference type="PROSITE" id="PS50931">
    <property type="entry name" value="HTH_LYSR"/>
    <property type="match status" value="1"/>
</dbReference>
<keyword evidence="3 6" id="KW-0238">DNA-binding</keyword>
<dbReference type="AlphaFoldDB" id="A0A239N0B7"/>
<keyword evidence="2" id="KW-0805">Transcription regulation</keyword>
<name>A0A239N0B7_9ACTN</name>
<organism evidence="6 7">
    <name type="scientific">Actinomadura meyerae</name>
    <dbReference type="NCBI Taxonomy" id="240840"/>
    <lineage>
        <taxon>Bacteria</taxon>
        <taxon>Bacillati</taxon>
        <taxon>Actinomycetota</taxon>
        <taxon>Actinomycetes</taxon>
        <taxon>Streptosporangiales</taxon>
        <taxon>Thermomonosporaceae</taxon>
        <taxon>Actinomadura</taxon>
    </lineage>
</organism>